<dbReference type="Proteomes" id="UP000239936">
    <property type="component" value="Unassembled WGS sequence"/>
</dbReference>
<protein>
    <submittedName>
        <fullName evidence="2">Protein phosphatase 2C domain-containing protein</fullName>
    </submittedName>
</protein>
<sequence>MMCGDVVSDFCAPEWQLLRASVRGAAHHRSGQPNQDAARRFQLAGQAQMLALADGHGSTKSFRSQCGARLAVLAAQQVCKHLVEFEHLSQCKHWAEEQLPVAVVRQWQERVERRLARQPFTAAELAPLNDAARRQLENQPLIAYGSTLLAVIVAPKFILYLQLGDGDLLTMTTEGNIVRPFAKDARLIANETTSLCSEKAWNEMQICFQPLAGAPPTLILMATDGYANSYRDEESFQQVAREYWELLRGTDQAAVKPYLRDWLNDISQHGSGDDISLGLIWRDETMQFLIDMRSESGC</sequence>
<dbReference type="InterPro" id="IPR036457">
    <property type="entry name" value="PPM-type-like_dom_sf"/>
</dbReference>
<feature type="domain" description="PPM-type phosphatase" evidence="1">
    <location>
        <begin position="23"/>
        <end position="263"/>
    </location>
</feature>
<evidence type="ECO:0000259" key="1">
    <source>
        <dbReference type="Pfam" id="PF13672"/>
    </source>
</evidence>
<evidence type="ECO:0000313" key="3">
    <source>
        <dbReference type="Proteomes" id="UP000239936"/>
    </source>
</evidence>
<dbReference type="Gene3D" id="3.60.40.10">
    <property type="entry name" value="PPM-type phosphatase domain"/>
    <property type="match status" value="1"/>
</dbReference>
<dbReference type="SUPFAM" id="SSF81606">
    <property type="entry name" value="PP2C-like"/>
    <property type="match status" value="1"/>
</dbReference>
<dbReference type="Pfam" id="PF13672">
    <property type="entry name" value="PP2C_2"/>
    <property type="match status" value="1"/>
</dbReference>
<dbReference type="InterPro" id="IPR001932">
    <property type="entry name" value="PPM-type_phosphatase-like_dom"/>
</dbReference>
<evidence type="ECO:0000313" key="2">
    <source>
        <dbReference type="EMBL" id="PQJ95881.1"/>
    </source>
</evidence>
<proteinExistence type="predicted"/>
<accession>A0A2S7XR55</accession>
<dbReference type="AlphaFoldDB" id="A0A2S7XR55"/>
<name>A0A2S7XR55_9GAMM</name>
<dbReference type="OrthoDB" id="9805674at2"/>
<dbReference type="EMBL" id="PPGH01000035">
    <property type="protein sequence ID" value="PQJ95881.1"/>
    <property type="molecule type" value="Genomic_DNA"/>
</dbReference>
<organism evidence="2 3">
    <name type="scientific">Chromatium okenii</name>
    <dbReference type="NCBI Taxonomy" id="61644"/>
    <lineage>
        <taxon>Bacteria</taxon>
        <taxon>Pseudomonadati</taxon>
        <taxon>Pseudomonadota</taxon>
        <taxon>Gammaproteobacteria</taxon>
        <taxon>Chromatiales</taxon>
        <taxon>Chromatiaceae</taxon>
        <taxon>Chromatium</taxon>
    </lineage>
</organism>
<keyword evidence="3" id="KW-1185">Reference proteome</keyword>
<comment type="caution">
    <text evidence="2">The sequence shown here is derived from an EMBL/GenBank/DDBJ whole genome shotgun (WGS) entry which is preliminary data.</text>
</comment>
<reference evidence="2 3" key="1">
    <citation type="submission" date="2018-01" db="EMBL/GenBank/DDBJ databases">
        <title>The complete genome sequence of Chromatium okenii LaCa, a purple sulfur bacterium with a turbulent life.</title>
        <authorList>
            <person name="Luedin S.M."/>
            <person name="Liechti N."/>
            <person name="Storelli N."/>
            <person name="Danza F."/>
            <person name="Wittwer M."/>
            <person name="Pothier J.F."/>
            <person name="Tonolla M.A."/>
        </authorList>
    </citation>
    <scope>NUCLEOTIDE SEQUENCE [LARGE SCALE GENOMIC DNA]</scope>
    <source>
        <strain evidence="2 3">LaCa</strain>
    </source>
</reference>
<gene>
    <name evidence="2" type="ORF">CXB77_08295</name>
</gene>